<keyword evidence="3" id="KW-0347">Helicase</keyword>
<protein>
    <recommendedName>
        <fullName evidence="5">Helicase C-terminal domain-containing protein</fullName>
    </recommendedName>
</protein>
<keyword evidence="7" id="KW-1185">Reference proteome</keyword>
<evidence type="ECO:0000313" key="6">
    <source>
        <dbReference type="EMBL" id="KAF7996474.1"/>
    </source>
</evidence>
<evidence type="ECO:0000313" key="7">
    <source>
        <dbReference type="Proteomes" id="UP000639338"/>
    </source>
</evidence>
<dbReference type="Proteomes" id="UP000639338">
    <property type="component" value="Unassembled WGS sequence"/>
</dbReference>
<accession>A0A834Y3J8</accession>
<dbReference type="InterPro" id="IPR027417">
    <property type="entry name" value="P-loop_NTPase"/>
</dbReference>
<keyword evidence="1" id="KW-0547">Nucleotide-binding</keyword>
<keyword evidence="2" id="KW-0378">Hydrolase</keyword>
<dbReference type="Gene3D" id="3.40.50.300">
    <property type="entry name" value="P-loop containing nucleotide triphosphate hydrolases"/>
    <property type="match status" value="1"/>
</dbReference>
<dbReference type="GO" id="GO:0016787">
    <property type="term" value="F:hydrolase activity"/>
    <property type="evidence" value="ECO:0007669"/>
    <property type="project" value="UniProtKB-KW"/>
</dbReference>
<dbReference type="GO" id="GO:0005829">
    <property type="term" value="C:cytosol"/>
    <property type="evidence" value="ECO:0007669"/>
    <property type="project" value="TreeGrafter"/>
</dbReference>
<dbReference type="PANTHER" id="PTHR47959:SF1">
    <property type="entry name" value="ATP-DEPENDENT RNA HELICASE DBPA"/>
    <property type="match status" value="1"/>
</dbReference>
<evidence type="ECO:0000256" key="2">
    <source>
        <dbReference type="ARBA" id="ARBA00022801"/>
    </source>
</evidence>
<dbReference type="SMART" id="SM00490">
    <property type="entry name" value="HELICc"/>
    <property type="match status" value="1"/>
</dbReference>
<name>A0A834Y3J8_APHGI</name>
<dbReference type="Pfam" id="PF00271">
    <property type="entry name" value="Helicase_C"/>
    <property type="match status" value="1"/>
</dbReference>
<evidence type="ECO:0000256" key="3">
    <source>
        <dbReference type="ARBA" id="ARBA00022806"/>
    </source>
</evidence>
<dbReference type="AlphaFoldDB" id="A0A834Y3J8"/>
<dbReference type="CDD" id="cd18787">
    <property type="entry name" value="SF2_C_DEAD"/>
    <property type="match status" value="1"/>
</dbReference>
<dbReference type="GO" id="GO:0003724">
    <property type="term" value="F:RNA helicase activity"/>
    <property type="evidence" value="ECO:0007669"/>
    <property type="project" value="TreeGrafter"/>
</dbReference>
<proteinExistence type="predicted"/>
<gene>
    <name evidence="6" type="ORF">HCN44_002106</name>
</gene>
<evidence type="ECO:0000259" key="5">
    <source>
        <dbReference type="PROSITE" id="PS51194"/>
    </source>
</evidence>
<dbReference type="SUPFAM" id="SSF52540">
    <property type="entry name" value="P-loop containing nucleoside triphosphate hydrolases"/>
    <property type="match status" value="1"/>
</dbReference>
<feature type="domain" description="Helicase C-terminal" evidence="5">
    <location>
        <begin position="19"/>
        <end position="156"/>
    </location>
</feature>
<dbReference type="InterPro" id="IPR001650">
    <property type="entry name" value="Helicase_C-like"/>
</dbReference>
<evidence type="ECO:0000256" key="1">
    <source>
        <dbReference type="ARBA" id="ARBA00022741"/>
    </source>
</evidence>
<evidence type="ECO:0000256" key="4">
    <source>
        <dbReference type="ARBA" id="ARBA00022840"/>
    </source>
</evidence>
<organism evidence="6 7">
    <name type="scientific">Aphidius gifuensis</name>
    <name type="common">Parasitoid wasp</name>
    <dbReference type="NCBI Taxonomy" id="684658"/>
    <lineage>
        <taxon>Eukaryota</taxon>
        <taxon>Metazoa</taxon>
        <taxon>Ecdysozoa</taxon>
        <taxon>Arthropoda</taxon>
        <taxon>Hexapoda</taxon>
        <taxon>Insecta</taxon>
        <taxon>Pterygota</taxon>
        <taxon>Neoptera</taxon>
        <taxon>Endopterygota</taxon>
        <taxon>Hymenoptera</taxon>
        <taxon>Apocrita</taxon>
        <taxon>Ichneumonoidea</taxon>
        <taxon>Braconidae</taxon>
        <taxon>Aphidiinae</taxon>
        <taxon>Aphidius</taxon>
    </lineage>
</organism>
<dbReference type="GO" id="GO:0005524">
    <property type="term" value="F:ATP binding"/>
    <property type="evidence" value="ECO:0007669"/>
    <property type="project" value="UniProtKB-KW"/>
</dbReference>
<dbReference type="PROSITE" id="PS51194">
    <property type="entry name" value="HELICASE_CTER"/>
    <property type="match status" value="1"/>
</dbReference>
<dbReference type="PANTHER" id="PTHR47959">
    <property type="entry name" value="ATP-DEPENDENT RNA HELICASE RHLE-RELATED"/>
    <property type="match status" value="1"/>
</dbReference>
<comment type="caution">
    <text evidence="6">The sequence shown here is derived from an EMBL/GenBank/DDBJ whole genome shotgun (WGS) entry which is preliminary data.</text>
</comment>
<sequence>MDNAKSINCTGKTLAYLLPILERLLYLSSNSPAVTRVLILVPTRKLGTQDYQTAIQVAHCYASCVKIGELHGNLSQPQRMENIKKFKNEEIDVLITTDVAACGSDISVVKTVINFVMPATMQHYIHRVGRTARAGKTGVSVSLADEQERSLVKDIH</sequence>
<keyword evidence="4" id="KW-0067">ATP-binding</keyword>
<dbReference type="EMBL" id="JACMRX010000001">
    <property type="protein sequence ID" value="KAF7996474.1"/>
    <property type="molecule type" value="Genomic_DNA"/>
</dbReference>
<dbReference type="InterPro" id="IPR050079">
    <property type="entry name" value="DEAD_box_RNA_helicase"/>
</dbReference>
<reference evidence="6 7" key="1">
    <citation type="submission" date="2020-08" db="EMBL/GenBank/DDBJ databases">
        <title>Aphidius gifuensis genome sequencing and assembly.</title>
        <authorList>
            <person name="Du Z."/>
        </authorList>
    </citation>
    <scope>NUCLEOTIDE SEQUENCE [LARGE SCALE GENOMIC DNA]</scope>
    <source>
        <strain evidence="6">YNYX2018</strain>
        <tissue evidence="6">Adults</tissue>
    </source>
</reference>